<accession>A0A445DCG6</accession>
<evidence type="ECO:0000313" key="2">
    <source>
        <dbReference type="Proteomes" id="UP000289738"/>
    </source>
</evidence>
<gene>
    <name evidence="1" type="ORF">Ahy_A04g017899</name>
</gene>
<dbReference type="SUPFAM" id="SSF53756">
    <property type="entry name" value="UDP-Glycosyltransferase/glycogen phosphorylase"/>
    <property type="match status" value="1"/>
</dbReference>
<dbReference type="AlphaFoldDB" id="A0A445DCG6"/>
<name>A0A445DCG6_ARAHY</name>
<reference evidence="1 2" key="1">
    <citation type="submission" date="2019-01" db="EMBL/GenBank/DDBJ databases">
        <title>Sequencing of cultivated peanut Arachis hypogaea provides insights into genome evolution and oil improvement.</title>
        <authorList>
            <person name="Chen X."/>
        </authorList>
    </citation>
    <scope>NUCLEOTIDE SEQUENCE [LARGE SCALE GENOMIC DNA]</scope>
    <source>
        <strain evidence="2">cv. Fuhuasheng</strain>
        <tissue evidence="1">Leaves</tissue>
    </source>
</reference>
<organism evidence="1 2">
    <name type="scientific">Arachis hypogaea</name>
    <name type="common">Peanut</name>
    <dbReference type="NCBI Taxonomy" id="3818"/>
    <lineage>
        <taxon>Eukaryota</taxon>
        <taxon>Viridiplantae</taxon>
        <taxon>Streptophyta</taxon>
        <taxon>Embryophyta</taxon>
        <taxon>Tracheophyta</taxon>
        <taxon>Spermatophyta</taxon>
        <taxon>Magnoliopsida</taxon>
        <taxon>eudicotyledons</taxon>
        <taxon>Gunneridae</taxon>
        <taxon>Pentapetalae</taxon>
        <taxon>rosids</taxon>
        <taxon>fabids</taxon>
        <taxon>Fabales</taxon>
        <taxon>Fabaceae</taxon>
        <taxon>Papilionoideae</taxon>
        <taxon>50 kb inversion clade</taxon>
        <taxon>dalbergioids sensu lato</taxon>
        <taxon>Dalbergieae</taxon>
        <taxon>Pterocarpus clade</taxon>
        <taxon>Arachis</taxon>
    </lineage>
</organism>
<protein>
    <submittedName>
        <fullName evidence="1">Uncharacterized protein</fullName>
    </submittedName>
</protein>
<dbReference type="Gene3D" id="3.40.50.2000">
    <property type="entry name" value="Glycogen Phosphorylase B"/>
    <property type="match status" value="1"/>
</dbReference>
<sequence length="60" mass="7060">MVDDKKIMRNEALEYCIRELMENEKGKEIKINAMQWKNLAIEAVSEVMFLGLPVYFEGIH</sequence>
<evidence type="ECO:0000313" key="1">
    <source>
        <dbReference type="EMBL" id="RYR60837.1"/>
    </source>
</evidence>
<keyword evidence="2" id="KW-1185">Reference proteome</keyword>
<dbReference type="EMBL" id="SDMP01000004">
    <property type="protein sequence ID" value="RYR60837.1"/>
    <property type="molecule type" value="Genomic_DNA"/>
</dbReference>
<comment type="caution">
    <text evidence="1">The sequence shown here is derived from an EMBL/GenBank/DDBJ whole genome shotgun (WGS) entry which is preliminary data.</text>
</comment>
<proteinExistence type="predicted"/>
<dbReference type="Proteomes" id="UP000289738">
    <property type="component" value="Chromosome A04"/>
</dbReference>